<keyword evidence="10" id="KW-1185">Reference proteome</keyword>
<dbReference type="PANTHER" id="PTHR22906:SF43">
    <property type="entry name" value="PROPERDIN"/>
    <property type="match status" value="1"/>
</dbReference>
<keyword evidence="2" id="KW-0964">Secreted</keyword>
<organism evidence="9 10">
    <name type="scientific">Anabas testudineus</name>
    <name type="common">Climbing perch</name>
    <name type="synonym">Anthias testudineus</name>
    <dbReference type="NCBI Taxonomy" id="64144"/>
    <lineage>
        <taxon>Eukaryota</taxon>
        <taxon>Metazoa</taxon>
        <taxon>Chordata</taxon>
        <taxon>Craniata</taxon>
        <taxon>Vertebrata</taxon>
        <taxon>Euteleostomi</taxon>
        <taxon>Actinopterygii</taxon>
        <taxon>Neopterygii</taxon>
        <taxon>Teleostei</taxon>
        <taxon>Neoteleostei</taxon>
        <taxon>Acanthomorphata</taxon>
        <taxon>Anabantaria</taxon>
        <taxon>Anabantiformes</taxon>
        <taxon>Anabantoidei</taxon>
        <taxon>Anabantidae</taxon>
        <taxon>Anabas</taxon>
    </lineage>
</organism>
<dbReference type="InParanoid" id="A0A7N5ZW23"/>
<gene>
    <name evidence="9" type="primary">FST</name>
</gene>
<evidence type="ECO:0000256" key="8">
    <source>
        <dbReference type="SAM" id="MobiDB-lite"/>
    </source>
</evidence>
<keyword evidence="5" id="KW-0677">Repeat</keyword>
<evidence type="ECO:0000256" key="7">
    <source>
        <dbReference type="ARBA" id="ARBA00023180"/>
    </source>
</evidence>
<evidence type="ECO:0000313" key="10">
    <source>
        <dbReference type="Proteomes" id="UP000265040"/>
    </source>
</evidence>
<dbReference type="FunFam" id="2.20.100.10:FF:000080">
    <property type="entry name" value="SCO-spondin"/>
    <property type="match status" value="1"/>
</dbReference>
<name>A0A7N5ZW23_ANATE</name>
<evidence type="ECO:0000313" key="9">
    <source>
        <dbReference type="Ensembl" id="ENSATEP00000037366.1"/>
    </source>
</evidence>
<evidence type="ECO:0000256" key="1">
    <source>
        <dbReference type="ARBA" id="ARBA00004613"/>
    </source>
</evidence>
<evidence type="ECO:0008006" key="11">
    <source>
        <dbReference type="Google" id="ProtNLM"/>
    </source>
</evidence>
<keyword evidence="4" id="KW-0732">Signal</keyword>
<dbReference type="Proteomes" id="UP000265040">
    <property type="component" value="Chromosome 2"/>
</dbReference>
<dbReference type="GO" id="GO:0005576">
    <property type="term" value="C:extracellular region"/>
    <property type="evidence" value="ECO:0007669"/>
    <property type="project" value="UniProtKB-SubCell"/>
</dbReference>
<evidence type="ECO:0000256" key="5">
    <source>
        <dbReference type="ARBA" id="ARBA00022737"/>
    </source>
</evidence>
<dbReference type="Gene3D" id="2.20.100.10">
    <property type="entry name" value="Thrombospondin type-1 (TSP1) repeat"/>
    <property type="match status" value="4"/>
</dbReference>
<dbReference type="InterPro" id="IPR052065">
    <property type="entry name" value="Compl_asym_regulator"/>
</dbReference>
<comment type="subcellular location">
    <subcellularLocation>
        <location evidence="1">Secreted</location>
    </subcellularLocation>
</comment>
<keyword evidence="3" id="KW-0245">EGF-like domain</keyword>
<dbReference type="SUPFAM" id="SSF82895">
    <property type="entry name" value="TSP-1 type 1 repeat"/>
    <property type="match status" value="4"/>
</dbReference>
<evidence type="ECO:0000256" key="2">
    <source>
        <dbReference type="ARBA" id="ARBA00022525"/>
    </source>
</evidence>
<evidence type="ECO:0000256" key="4">
    <source>
        <dbReference type="ARBA" id="ARBA00022729"/>
    </source>
</evidence>
<feature type="region of interest" description="Disordered" evidence="8">
    <location>
        <begin position="69"/>
        <end position="88"/>
    </location>
</feature>
<evidence type="ECO:0000256" key="3">
    <source>
        <dbReference type="ARBA" id="ARBA00022536"/>
    </source>
</evidence>
<dbReference type="SMART" id="SM00209">
    <property type="entry name" value="TSP1"/>
    <property type="match status" value="4"/>
</dbReference>
<dbReference type="PRINTS" id="PR01705">
    <property type="entry name" value="TSP1REPEAT"/>
</dbReference>
<reference evidence="9" key="2">
    <citation type="submission" date="2025-08" db="UniProtKB">
        <authorList>
            <consortium name="Ensembl"/>
        </authorList>
    </citation>
    <scope>IDENTIFICATION</scope>
</reference>
<reference evidence="9" key="1">
    <citation type="submission" date="2021-04" db="EMBL/GenBank/DDBJ databases">
        <authorList>
            <consortium name="Wellcome Sanger Institute Data Sharing"/>
        </authorList>
    </citation>
    <scope>NUCLEOTIDE SEQUENCE [LARGE SCALE GENOMIC DNA]</scope>
</reference>
<dbReference type="InterPro" id="IPR000884">
    <property type="entry name" value="TSP1_rpt"/>
</dbReference>
<dbReference type="FunFam" id="2.20.100.10:FF:000067">
    <property type="entry name" value="Hemicentin 1"/>
    <property type="match status" value="1"/>
</dbReference>
<dbReference type="GeneTree" id="ENSGT00440000038972"/>
<dbReference type="PROSITE" id="PS50092">
    <property type="entry name" value="TSP1"/>
    <property type="match status" value="1"/>
</dbReference>
<sequence length="314" mass="33687">PRSCSDLHGDTECLDSPGCSQTCGCPGDMVLQDGVCVDREEFPGCRVDGGWSQWGAWTECSQSCGGGVKSRKRQCDNPPPQSGGRGCVGNTEHLEKDVIFLGMWQPWSLWSVCSVSCGGGQQFRSRLCSSPPCSGLSRQSKTCNTQVCLGESLVPHCPVDGGLTPWGPWSPCSLSCGGLGLKTRTRSCTQPAPAHGGRDCQDGPEKDVQNCYTLPCLGLYALQLSLATVNISCNCINSLSLDDLCPWSPWSPCSRSCGAGSVTRHRVCVCEEGGDVTCPTEVETERNREETQLCYKQPCPGTVHRDKAQHLKST</sequence>
<reference evidence="9" key="3">
    <citation type="submission" date="2025-09" db="UniProtKB">
        <authorList>
            <consortium name="Ensembl"/>
        </authorList>
    </citation>
    <scope>IDENTIFICATION</scope>
</reference>
<keyword evidence="6" id="KW-1015">Disulfide bond</keyword>
<keyword evidence="7" id="KW-0325">Glycoprotein</keyword>
<dbReference type="Ensembl" id="ENSATET00000070904.1">
    <property type="protein sequence ID" value="ENSATEP00000037366.1"/>
    <property type="gene ID" value="ENSATEG00000029360.1"/>
</dbReference>
<dbReference type="OrthoDB" id="446173at2759"/>
<accession>A0A7N5ZW23</accession>
<dbReference type="PANTHER" id="PTHR22906">
    <property type="entry name" value="PROPERDIN"/>
    <property type="match status" value="1"/>
</dbReference>
<evidence type="ECO:0000256" key="6">
    <source>
        <dbReference type="ARBA" id="ARBA00023157"/>
    </source>
</evidence>
<dbReference type="Pfam" id="PF00090">
    <property type="entry name" value="TSP_1"/>
    <property type="match status" value="4"/>
</dbReference>
<dbReference type="AlphaFoldDB" id="A0A7N5ZW23"/>
<protein>
    <recommendedName>
        <fullName evidence="11">Complement factor properdin</fullName>
    </recommendedName>
</protein>
<proteinExistence type="predicted"/>
<dbReference type="InterPro" id="IPR036383">
    <property type="entry name" value="TSP1_rpt_sf"/>
</dbReference>